<keyword evidence="1" id="KW-0812">Transmembrane</keyword>
<dbReference type="OrthoDB" id="5372112at2"/>
<organism evidence="3 4">
    <name type="scientific">Helicobacter brantae</name>
    <dbReference type="NCBI Taxonomy" id="375927"/>
    <lineage>
        <taxon>Bacteria</taxon>
        <taxon>Pseudomonadati</taxon>
        <taxon>Campylobacterota</taxon>
        <taxon>Epsilonproteobacteria</taxon>
        <taxon>Campylobacterales</taxon>
        <taxon>Helicobacteraceae</taxon>
        <taxon>Helicobacter</taxon>
    </lineage>
</organism>
<sequence>MERNINFVLIGALFLSIVIAMVVFVFWIGGGNLNQEKYHHYVMYSPESVGGVSIGTPVRYKGIAVGRVQNIGFKKGDMDFIQVDLEIKADIPLKEGACITPETQGLAGSTFLSLSQGEGKLLSSGGELCYKKDFVGRLMNHIEEGGGDVREILANVKAMLNDENTKNLQELIASLKVVAKNLEQTQKYIDKLALSSQKTIEEINSNVKRGDYNIRAILSPAILGFESTMGEVNRFFSKANFLLDRIEKSPYDTIFGQREQKKEK</sequence>
<evidence type="ECO:0000313" key="3">
    <source>
        <dbReference type="EMBL" id="RDU71402.1"/>
    </source>
</evidence>
<dbReference type="RefSeq" id="WP_115569114.1">
    <property type="nucleotide sequence ID" value="NZ_NXLV01000003.1"/>
</dbReference>
<dbReference type="Proteomes" id="UP000257045">
    <property type="component" value="Unassembled WGS sequence"/>
</dbReference>
<gene>
    <name evidence="3" type="ORF">CQA58_02325</name>
</gene>
<evidence type="ECO:0000259" key="2">
    <source>
        <dbReference type="Pfam" id="PF02470"/>
    </source>
</evidence>
<keyword evidence="1" id="KW-1133">Transmembrane helix</keyword>
<name>A0A3D8J1J4_9HELI</name>
<protein>
    <recommendedName>
        <fullName evidence="2">Mce/MlaD domain-containing protein</fullName>
    </recommendedName>
</protein>
<dbReference type="InterPro" id="IPR003399">
    <property type="entry name" value="Mce/MlaD"/>
</dbReference>
<keyword evidence="4" id="KW-1185">Reference proteome</keyword>
<dbReference type="Pfam" id="PF02470">
    <property type="entry name" value="MlaD"/>
    <property type="match status" value="1"/>
</dbReference>
<dbReference type="PANTHER" id="PTHR36698">
    <property type="entry name" value="BLL5892 PROTEIN"/>
    <property type="match status" value="1"/>
</dbReference>
<comment type="caution">
    <text evidence="3">The sequence shown here is derived from an EMBL/GenBank/DDBJ whole genome shotgun (WGS) entry which is preliminary data.</text>
</comment>
<feature type="transmembrane region" description="Helical" evidence="1">
    <location>
        <begin position="7"/>
        <end position="29"/>
    </location>
</feature>
<evidence type="ECO:0000256" key="1">
    <source>
        <dbReference type="SAM" id="Phobius"/>
    </source>
</evidence>
<reference evidence="3 4" key="1">
    <citation type="submission" date="2018-04" db="EMBL/GenBank/DDBJ databases">
        <title>Novel Campyloabacter and Helicobacter Species and Strains.</title>
        <authorList>
            <person name="Mannion A.J."/>
            <person name="Shen Z."/>
            <person name="Fox J.G."/>
        </authorList>
    </citation>
    <scope>NUCLEOTIDE SEQUENCE [LARGE SCALE GENOMIC DNA]</scope>
    <source>
        <strain evidence="3 4">MIT 04-9366</strain>
    </source>
</reference>
<keyword evidence="1" id="KW-0472">Membrane</keyword>
<dbReference type="EMBL" id="NXLV01000003">
    <property type="protein sequence ID" value="RDU71402.1"/>
    <property type="molecule type" value="Genomic_DNA"/>
</dbReference>
<dbReference type="AlphaFoldDB" id="A0A3D8J1J4"/>
<accession>A0A3D8J1J4</accession>
<dbReference type="PANTHER" id="PTHR36698:SF2">
    <property type="entry name" value="MCE_MLAD DOMAIN-CONTAINING PROTEIN"/>
    <property type="match status" value="1"/>
</dbReference>
<feature type="domain" description="Mce/MlaD" evidence="2">
    <location>
        <begin position="39"/>
        <end position="117"/>
    </location>
</feature>
<proteinExistence type="predicted"/>
<evidence type="ECO:0000313" key="4">
    <source>
        <dbReference type="Proteomes" id="UP000257045"/>
    </source>
</evidence>